<keyword evidence="3" id="KW-1185">Reference proteome</keyword>
<evidence type="ECO:0000313" key="3">
    <source>
        <dbReference type="Proteomes" id="UP000250079"/>
    </source>
</evidence>
<evidence type="ECO:0000256" key="1">
    <source>
        <dbReference type="SAM" id="MobiDB-lite"/>
    </source>
</evidence>
<dbReference type="EMBL" id="CP018632">
    <property type="protein sequence ID" value="ASJ72896.1"/>
    <property type="molecule type" value="Genomic_DNA"/>
</dbReference>
<dbReference type="AlphaFoldDB" id="A0A2Z2NNC0"/>
<reference evidence="2 3" key="1">
    <citation type="submission" date="2016-12" db="EMBL/GenBank/DDBJ databases">
        <authorList>
            <person name="Song W.-J."/>
            <person name="Kurnit D.M."/>
        </authorList>
    </citation>
    <scope>NUCLEOTIDE SEQUENCE [LARGE SCALE GENOMIC DNA]</scope>
    <source>
        <strain evidence="2 3">IMCC3135</strain>
    </source>
</reference>
<protein>
    <submittedName>
        <fullName evidence="2">Uncharacterized protein</fullName>
    </submittedName>
</protein>
<name>A0A2Z2NNC0_9GAMM</name>
<evidence type="ECO:0000313" key="2">
    <source>
        <dbReference type="EMBL" id="ASJ72896.1"/>
    </source>
</evidence>
<gene>
    <name evidence="2" type="ORF">IMCC3135_14055</name>
</gene>
<accession>A0A2Z2NNC0</accession>
<dbReference type="Proteomes" id="UP000250079">
    <property type="component" value="Chromosome"/>
</dbReference>
<organism evidence="2 3">
    <name type="scientific">Granulosicoccus antarcticus IMCC3135</name>
    <dbReference type="NCBI Taxonomy" id="1192854"/>
    <lineage>
        <taxon>Bacteria</taxon>
        <taxon>Pseudomonadati</taxon>
        <taxon>Pseudomonadota</taxon>
        <taxon>Gammaproteobacteria</taxon>
        <taxon>Chromatiales</taxon>
        <taxon>Granulosicoccaceae</taxon>
        <taxon>Granulosicoccus</taxon>
    </lineage>
</organism>
<proteinExistence type="predicted"/>
<dbReference type="KEGG" id="gai:IMCC3135_14055"/>
<feature type="compositionally biased region" description="Basic and acidic residues" evidence="1">
    <location>
        <begin position="7"/>
        <end position="16"/>
    </location>
</feature>
<sequence>MADEPENVEKMRKLQMQEDFAATNKTREGQPAI</sequence>
<feature type="region of interest" description="Disordered" evidence="1">
    <location>
        <begin position="1"/>
        <end position="33"/>
    </location>
</feature>